<dbReference type="Gene3D" id="1.10.100.10">
    <property type="entry name" value="Insulin-like"/>
    <property type="match status" value="1"/>
</dbReference>
<dbReference type="InterPro" id="IPR022353">
    <property type="entry name" value="Insulin_CS"/>
</dbReference>
<keyword evidence="4" id="KW-0964">Secreted</keyword>
<dbReference type="GO" id="GO:0005179">
    <property type="term" value="F:hormone activity"/>
    <property type="evidence" value="ECO:0007669"/>
    <property type="project" value="InterPro"/>
</dbReference>
<feature type="domain" description="Insulin-like" evidence="6">
    <location>
        <begin position="112"/>
        <end position="160"/>
    </location>
</feature>
<proteinExistence type="inferred from homology"/>
<dbReference type="SUPFAM" id="SSF56994">
    <property type="entry name" value="Insulin-like"/>
    <property type="match status" value="1"/>
</dbReference>
<dbReference type="Proteomes" id="UP000299102">
    <property type="component" value="Unassembled WGS sequence"/>
</dbReference>
<reference evidence="7 8" key="1">
    <citation type="journal article" date="2019" name="Commun. Biol.">
        <title>The bagworm genome reveals a unique fibroin gene that provides high tensile strength.</title>
        <authorList>
            <person name="Kono N."/>
            <person name="Nakamura H."/>
            <person name="Ohtoshi R."/>
            <person name="Tomita M."/>
            <person name="Numata K."/>
            <person name="Arakawa K."/>
        </authorList>
    </citation>
    <scope>NUCLEOTIDE SEQUENCE [LARGE SCALE GENOMIC DNA]</scope>
</reference>
<name>A0A4C2AD83_EUMVA</name>
<evidence type="ECO:0000313" key="8">
    <source>
        <dbReference type="Proteomes" id="UP000299102"/>
    </source>
</evidence>
<dbReference type="EMBL" id="BGZK01002886">
    <property type="protein sequence ID" value="GBP97174.1"/>
    <property type="molecule type" value="Genomic_DNA"/>
</dbReference>
<evidence type="ECO:0000256" key="1">
    <source>
        <dbReference type="ARBA" id="ARBA00009034"/>
    </source>
</evidence>
<dbReference type="GO" id="GO:0005576">
    <property type="term" value="C:extracellular region"/>
    <property type="evidence" value="ECO:0007669"/>
    <property type="project" value="UniProtKB-SubCell"/>
</dbReference>
<evidence type="ECO:0000256" key="5">
    <source>
        <dbReference type="SAM" id="MobiDB-lite"/>
    </source>
</evidence>
<dbReference type="InterPro" id="IPR036438">
    <property type="entry name" value="Insulin-like_sf"/>
</dbReference>
<evidence type="ECO:0000256" key="2">
    <source>
        <dbReference type="ARBA" id="ARBA00022685"/>
    </source>
</evidence>
<evidence type="ECO:0000313" key="7">
    <source>
        <dbReference type="EMBL" id="GBP97174.1"/>
    </source>
</evidence>
<protein>
    <submittedName>
        <fullName evidence="7">Bombyxin B-1</fullName>
    </submittedName>
</protein>
<dbReference type="Pfam" id="PF00049">
    <property type="entry name" value="Insulin"/>
    <property type="match status" value="1"/>
</dbReference>
<keyword evidence="8" id="KW-1185">Reference proteome</keyword>
<dbReference type="SMART" id="SM00078">
    <property type="entry name" value="IlGF"/>
    <property type="match status" value="1"/>
</dbReference>
<feature type="region of interest" description="Disordered" evidence="5">
    <location>
        <begin position="34"/>
        <end position="55"/>
    </location>
</feature>
<comment type="similarity">
    <text evidence="1 4">Belongs to the insulin family.</text>
</comment>
<comment type="caution">
    <text evidence="7">The sequence shown here is derived from an EMBL/GenBank/DDBJ whole genome shotgun (WGS) entry which is preliminary data.</text>
</comment>
<sequence length="160" mass="16971">MRRSSLYSPTALMYRAVTDVGNELERCDTSEHVIRDTGEGQRGQRIGAPRPHNIPYGRNNEVGDGAVPGVLGAGGASTDGGQDVRPPAVGGAGALLRPRPNAETGQRTERLIRVRVRAELGAGVAGGGGARRARWARHKRGLVDECCLKPCTVSEIISYC</sequence>
<dbReference type="InterPro" id="IPR016179">
    <property type="entry name" value="Insulin-like"/>
</dbReference>
<evidence type="ECO:0000259" key="6">
    <source>
        <dbReference type="SMART" id="SM00078"/>
    </source>
</evidence>
<dbReference type="AlphaFoldDB" id="A0A4C2AD83"/>
<keyword evidence="3" id="KW-0732">Signal</keyword>
<comment type="subcellular location">
    <subcellularLocation>
        <location evidence="4">Secreted</location>
    </subcellularLocation>
</comment>
<gene>
    <name evidence="7" type="primary">BBXB1</name>
    <name evidence="7" type="ORF">EVAR_71349_1</name>
</gene>
<dbReference type="CDD" id="cd04366">
    <property type="entry name" value="IlGF_insulin_bombyxin_like"/>
    <property type="match status" value="1"/>
</dbReference>
<organism evidence="7 8">
    <name type="scientific">Eumeta variegata</name>
    <name type="common">Bagworm moth</name>
    <name type="synonym">Eumeta japonica</name>
    <dbReference type="NCBI Taxonomy" id="151549"/>
    <lineage>
        <taxon>Eukaryota</taxon>
        <taxon>Metazoa</taxon>
        <taxon>Ecdysozoa</taxon>
        <taxon>Arthropoda</taxon>
        <taxon>Hexapoda</taxon>
        <taxon>Insecta</taxon>
        <taxon>Pterygota</taxon>
        <taxon>Neoptera</taxon>
        <taxon>Endopterygota</taxon>
        <taxon>Lepidoptera</taxon>
        <taxon>Glossata</taxon>
        <taxon>Ditrysia</taxon>
        <taxon>Tineoidea</taxon>
        <taxon>Psychidae</taxon>
        <taxon>Oiketicinae</taxon>
        <taxon>Eumeta</taxon>
    </lineage>
</organism>
<evidence type="ECO:0000256" key="4">
    <source>
        <dbReference type="RuleBase" id="RU000406"/>
    </source>
</evidence>
<accession>A0A4C2AD83</accession>
<evidence type="ECO:0000256" key="3">
    <source>
        <dbReference type="ARBA" id="ARBA00022729"/>
    </source>
</evidence>
<dbReference type="PROSITE" id="PS00262">
    <property type="entry name" value="INSULIN"/>
    <property type="match status" value="1"/>
</dbReference>
<keyword evidence="2" id="KW-0165">Cleavage on pair of basic residues</keyword>